<dbReference type="EMBL" id="UINC01100768">
    <property type="protein sequence ID" value="SVC61079.1"/>
    <property type="molecule type" value="Genomic_DNA"/>
</dbReference>
<protein>
    <recommendedName>
        <fullName evidence="1">Glycosyl-hydrolase 97 N-terminal domain-containing protein</fullName>
    </recommendedName>
</protein>
<dbReference type="Gene3D" id="2.70.98.10">
    <property type="match status" value="1"/>
</dbReference>
<dbReference type="InterPro" id="IPR052720">
    <property type="entry name" value="Glycosyl_hydrolase_97"/>
</dbReference>
<feature type="non-terminal residue" evidence="2">
    <location>
        <position position="318"/>
    </location>
</feature>
<dbReference type="Gene3D" id="3.20.20.70">
    <property type="entry name" value="Aldolase class I"/>
    <property type="match status" value="1"/>
</dbReference>
<dbReference type="InterPro" id="IPR029486">
    <property type="entry name" value="GH97_N"/>
</dbReference>
<dbReference type="Pfam" id="PF14508">
    <property type="entry name" value="GH97_N"/>
    <property type="match status" value="1"/>
</dbReference>
<organism evidence="2">
    <name type="scientific">marine metagenome</name>
    <dbReference type="NCBI Taxonomy" id="408172"/>
    <lineage>
        <taxon>unclassified sequences</taxon>
        <taxon>metagenomes</taxon>
        <taxon>ecological metagenomes</taxon>
    </lineage>
</organism>
<accession>A0A382NIQ3</accession>
<gene>
    <name evidence="2" type="ORF">METZ01_LOCUS313933</name>
</gene>
<dbReference type="InterPro" id="IPR013785">
    <property type="entry name" value="Aldolase_TIM"/>
</dbReference>
<dbReference type="InterPro" id="IPR014718">
    <property type="entry name" value="GH-type_carb-bd"/>
</dbReference>
<dbReference type="PANTHER" id="PTHR35803:SF1">
    <property type="entry name" value="GLUCAN 1,4-ALPHA-GLUCOSIDASE SUSB"/>
    <property type="match status" value="1"/>
</dbReference>
<dbReference type="GO" id="GO:0030246">
    <property type="term" value="F:carbohydrate binding"/>
    <property type="evidence" value="ECO:0007669"/>
    <property type="project" value="InterPro"/>
</dbReference>
<dbReference type="PROSITE" id="PS51257">
    <property type="entry name" value="PROKAR_LIPOPROTEIN"/>
    <property type="match status" value="1"/>
</dbReference>
<evidence type="ECO:0000259" key="1">
    <source>
        <dbReference type="Pfam" id="PF14508"/>
    </source>
</evidence>
<sequence length="318" mass="36729">MKVFQYLLFCVVLLVSTSCVYNNLNRNHYLLSPDESLSFTLHTDQESISYSLTKDGNTLINQSQLGIVADQFEFSNDIQIENVTRSRKNTTWTQVWGEQKQIVDHHNELAIHVTSNTNHIQMIIRFRLFNDGLGFRYEIPKQKELNEFKILDELTEFNFAEDATSWWIPAYSYRRFEFLYANTLISEISRDTYSKLVENLNGPRLGPEAVHTPFTVQRNDGICIAIHEANLTNYSSMTLKANGTSKMECDLIPWSDGTKVYTKVPFQSPWRTIMVGNNPAELAMSTLTLNLNEPNQLTNTDWIEPGKYIGIWWEMIGT</sequence>
<proteinExistence type="predicted"/>
<reference evidence="2" key="1">
    <citation type="submission" date="2018-05" db="EMBL/GenBank/DDBJ databases">
        <authorList>
            <person name="Lanie J.A."/>
            <person name="Ng W.-L."/>
            <person name="Kazmierczak K.M."/>
            <person name="Andrzejewski T.M."/>
            <person name="Davidsen T.M."/>
            <person name="Wayne K.J."/>
            <person name="Tettelin H."/>
            <person name="Glass J.I."/>
            <person name="Rusch D."/>
            <person name="Podicherti R."/>
            <person name="Tsui H.-C.T."/>
            <person name="Winkler M.E."/>
        </authorList>
    </citation>
    <scope>NUCLEOTIDE SEQUENCE</scope>
</reference>
<dbReference type="AlphaFoldDB" id="A0A382NIQ3"/>
<evidence type="ECO:0000313" key="2">
    <source>
        <dbReference type="EMBL" id="SVC61079.1"/>
    </source>
</evidence>
<name>A0A382NIQ3_9ZZZZ</name>
<feature type="domain" description="Glycosyl-hydrolase 97 N-terminal" evidence="1">
    <location>
        <begin position="31"/>
        <end position="294"/>
    </location>
</feature>
<dbReference type="PANTHER" id="PTHR35803">
    <property type="entry name" value="GLUCAN 1,4-ALPHA-GLUCOSIDASE SUSB-RELATED"/>
    <property type="match status" value="1"/>
</dbReference>